<dbReference type="Proteomes" id="UP000297693">
    <property type="component" value="Unassembled WGS sequence"/>
</dbReference>
<organism evidence="1 2">
    <name type="scientific">Leptospira ognonensis</name>
    <dbReference type="NCBI Taxonomy" id="2484945"/>
    <lineage>
        <taxon>Bacteria</taxon>
        <taxon>Pseudomonadati</taxon>
        <taxon>Spirochaetota</taxon>
        <taxon>Spirochaetia</taxon>
        <taxon>Leptospirales</taxon>
        <taxon>Leptospiraceae</taxon>
        <taxon>Leptospira</taxon>
    </lineage>
</organism>
<sequence length="230" mass="27461">MNLLTQSAWTELGMAKYQGPSFQPKPLEKSDIINIYYYLRSFISIQELSNLLGIPIFIKGPHSDDSIVINHKSEFGHYHPEFPIRLRKYFVPAVNDSSFKSLTQSTYDQYIKNLARTFFVVYIKLNSNSEYYHKEIERYQELCKERRLDPFFLEKFVHFMKLGYTDSEDIEEAAKFKTFKGDDDFDEDLVKQVVGFWIRRQIDKTDYQFYLGLADLISTYDQKFYEERLE</sequence>
<name>A0A4R9K432_9LEPT</name>
<comment type="caution">
    <text evidence="1">The sequence shown here is derived from an EMBL/GenBank/DDBJ whole genome shotgun (WGS) entry which is preliminary data.</text>
</comment>
<dbReference type="OrthoDB" id="338075at2"/>
<evidence type="ECO:0000313" key="1">
    <source>
        <dbReference type="EMBL" id="TGL59007.1"/>
    </source>
</evidence>
<proteinExistence type="predicted"/>
<dbReference type="RefSeq" id="WP_135623764.1">
    <property type="nucleotide sequence ID" value="NZ_RQGD01000027.1"/>
</dbReference>
<dbReference type="AlphaFoldDB" id="A0A4R9K432"/>
<keyword evidence="2" id="KW-1185">Reference proteome</keyword>
<protein>
    <submittedName>
        <fullName evidence="1">Uncharacterized protein</fullName>
    </submittedName>
</protein>
<accession>A0A4R9K432</accession>
<dbReference type="EMBL" id="RQGD01000027">
    <property type="protein sequence ID" value="TGL59007.1"/>
    <property type="molecule type" value="Genomic_DNA"/>
</dbReference>
<gene>
    <name evidence="1" type="ORF">EHQ58_09990</name>
</gene>
<evidence type="ECO:0000313" key="2">
    <source>
        <dbReference type="Proteomes" id="UP000297693"/>
    </source>
</evidence>
<reference evidence="1" key="1">
    <citation type="journal article" date="2019" name="PLoS Negl. Trop. Dis.">
        <title>Revisiting the worldwide diversity of Leptospira species in the environment.</title>
        <authorList>
            <person name="Vincent A.T."/>
            <person name="Schiettekatte O."/>
            <person name="Bourhy P."/>
            <person name="Veyrier F.J."/>
            <person name="Picardeau M."/>
        </authorList>
    </citation>
    <scope>NUCLEOTIDE SEQUENCE [LARGE SCALE GENOMIC DNA]</scope>
    <source>
        <strain evidence="1">201702476</strain>
    </source>
</reference>